<accession>A0A1B2I0M0</accession>
<dbReference type="PANTHER" id="PTHR43060:SF15">
    <property type="entry name" value="3-HYDROXYISOBUTYRATE DEHYDROGENASE-LIKE 1, MITOCHONDRIAL-RELATED"/>
    <property type="match status" value="1"/>
</dbReference>
<dbReference type="Gene3D" id="1.10.1040.10">
    <property type="entry name" value="N-(1-d-carboxylethyl)-l-norvaline Dehydrogenase, domain 2"/>
    <property type="match status" value="1"/>
</dbReference>
<dbReference type="GO" id="GO:0051287">
    <property type="term" value="F:NAD binding"/>
    <property type="evidence" value="ECO:0007669"/>
    <property type="project" value="InterPro"/>
</dbReference>
<dbReference type="PANTHER" id="PTHR43060">
    <property type="entry name" value="3-HYDROXYISOBUTYRATE DEHYDROGENASE-LIKE 1, MITOCHONDRIAL-RELATED"/>
    <property type="match status" value="1"/>
</dbReference>
<evidence type="ECO:0000313" key="8">
    <source>
        <dbReference type="Proteomes" id="UP000093053"/>
    </source>
</evidence>
<comment type="similarity">
    <text evidence="1">Belongs to the HIBADH-related family.</text>
</comment>
<dbReference type="Gene3D" id="3.40.50.720">
    <property type="entry name" value="NAD(P)-binding Rossmann-like Domain"/>
    <property type="match status" value="1"/>
</dbReference>
<sequence>MGLPISRNLAAAGWNVVVTDIRPEVADAVRSSGARWKPSAQAAAAGADVLVTVLPGIPEIRSLMSGPASLLRELPTGAAWLDLTSSSPLPMRAIQEDARSRGVAVLEAPMGGGPEAAAAGTLQLFAGGDATSYEFLLPLLETIADRISLVGGAGSGYTAKLLVNLLWFGQAVASAEAMLLGQAAGLDVEALRALLANSAAGSDFLRHDLGRVFAGDYLPLFGVDRCVEELEAVTELFREHGVPSELSQVVTRVHQEAAARFGPVDGELMAVALLEERAGTPLRPQPIAPSD</sequence>
<dbReference type="SUPFAM" id="SSF51735">
    <property type="entry name" value="NAD(P)-binding Rossmann-fold domains"/>
    <property type="match status" value="1"/>
</dbReference>
<dbReference type="STRING" id="1586287.BBK82_42525"/>
<dbReference type="SUPFAM" id="SSF48179">
    <property type="entry name" value="6-phosphogluconate dehydrogenase C-terminal domain-like"/>
    <property type="match status" value="1"/>
</dbReference>
<feature type="domain" description="3-hydroxyisobutyrate dehydrogenase-like NAD-binding" evidence="6">
    <location>
        <begin position="154"/>
        <end position="265"/>
    </location>
</feature>
<evidence type="ECO:0008006" key="9">
    <source>
        <dbReference type="Google" id="ProtNLM"/>
    </source>
</evidence>
<evidence type="ECO:0000313" key="7">
    <source>
        <dbReference type="EMBL" id="ANZ43494.1"/>
    </source>
</evidence>
<dbReference type="InterPro" id="IPR036291">
    <property type="entry name" value="NAD(P)-bd_dom_sf"/>
</dbReference>
<keyword evidence="3" id="KW-0520">NAD</keyword>
<dbReference type="PIRSF" id="PIRSF000103">
    <property type="entry name" value="HIBADH"/>
    <property type="match status" value="1"/>
</dbReference>
<dbReference type="GO" id="GO:0016491">
    <property type="term" value="F:oxidoreductase activity"/>
    <property type="evidence" value="ECO:0007669"/>
    <property type="project" value="UniProtKB-KW"/>
</dbReference>
<protein>
    <recommendedName>
        <fullName evidence="9">3-hydroxyisobutyrate dehydrogenase</fullName>
    </recommendedName>
</protein>
<keyword evidence="2" id="KW-0560">Oxidoreductase</keyword>
<name>A0A1B2I0M0_9PSEU</name>
<dbReference type="EMBL" id="CP016793">
    <property type="protein sequence ID" value="ANZ43494.1"/>
    <property type="molecule type" value="Genomic_DNA"/>
</dbReference>
<dbReference type="Pfam" id="PF14833">
    <property type="entry name" value="NAD_binding_11"/>
    <property type="match status" value="1"/>
</dbReference>
<feature type="domain" description="6-phosphogluconate dehydrogenase NADP-binding" evidence="5">
    <location>
        <begin position="1"/>
        <end position="151"/>
    </location>
</feature>
<evidence type="ECO:0000256" key="3">
    <source>
        <dbReference type="ARBA" id="ARBA00023027"/>
    </source>
</evidence>
<dbReference type="AlphaFoldDB" id="A0A1B2I0M0"/>
<gene>
    <name evidence="7" type="ORF">BBK82_42525</name>
</gene>
<proteinExistence type="inferred from homology"/>
<feature type="active site" evidence="4">
    <location>
        <position position="160"/>
    </location>
</feature>
<evidence type="ECO:0000256" key="2">
    <source>
        <dbReference type="ARBA" id="ARBA00023002"/>
    </source>
</evidence>
<dbReference type="InterPro" id="IPR013328">
    <property type="entry name" value="6PGD_dom2"/>
</dbReference>
<dbReference type="InterPro" id="IPR006115">
    <property type="entry name" value="6PGDH_NADP-bd"/>
</dbReference>
<dbReference type="Proteomes" id="UP000093053">
    <property type="component" value="Chromosome"/>
</dbReference>
<evidence type="ECO:0000259" key="6">
    <source>
        <dbReference type="Pfam" id="PF14833"/>
    </source>
</evidence>
<organism evidence="7 8">
    <name type="scientific">Lentzea guizhouensis</name>
    <dbReference type="NCBI Taxonomy" id="1586287"/>
    <lineage>
        <taxon>Bacteria</taxon>
        <taxon>Bacillati</taxon>
        <taxon>Actinomycetota</taxon>
        <taxon>Actinomycetes</taxon>
        <taxon>Pseudonocardiales</taxon>
        <taxon>Pseudonocardiaceae</taxon>
        <taxon>Lentzea</taxon>
    </lineage>
</organism>
<dbReference type="Pfam" id="PF03446">
    <property type="entry name" value="NAD_binding_2"/>
    <property type="match status" value="1"/>
</dbReference>
<reference evidence="7 8" key="1">
    <citation type="submission" date="2016-07" db="EMBL/GenBank/DDBJ databases">
        <title>Complete genome sequence of the Lentzea guizhouensis DHS C013.</title>
        <authorList>
            <person name="Cao C."/>
        </authorList>
    </citation>
    <scope>NUCLEOTIDE SEQUENCE [LARGE SCALE GENOMIC DNA]</scope>
    <source>
        <strain evidence="7 8">DHS C013</strain>
    </source>
</reference>
<dbReference type="InterPro" id="IPR008927">
    <property type="entry name" value="6-PGluconate_DH-like_C_sf"/>
</dbReference>
<dbReference type="InterPro" id="IPR015815">
    <property type="entry name" value="HIBADH-related"/>
</dbReference>
<dbReference type="KEGG" id="led:BBK82_42525"/>
<evidence type="ECO:0000256" key="1">
    <source>
        <dbReference type="ARBA" id="ARBA00009080"/>
    </source>
</evidence>
<dbReference type="InterPro" id="IPR029154">
    <property type="entry name" value="HIBADH-like_NADP-bd"/>
</dbReference>
<keyword evidence="8" id="KW-1185">Reference proteome</keyword>
<dbReference type="GO" id="GO:0050661">
    <property type="term" value="F:NADP binding"/>
    <property type="evidence" value="ECO:0007669"/>
    <property type="project" value="InterPro"/>
</dbReference>
<evidence type="ECO:0000259" key="5">
    <source>
        <dbReference type="Pfam" id="PF03446"/>
    </source>
</evidence>
<evidence type="ECO:0000256" key="4">
    <source>
        <dbReference type="PIRSR" id="PIRSR000103-1"/>
    </source>
</evidence>